<feature type="domain" description="Reverse transcriptase Ty1/copia-type" evidence="1">
    <location>
        <begin position="14"/>
        <end position="141"/>
    </location>
</feature>
<reference evidence="2" key="1">
    <citation type="submission" date="2018-02" db="EMBL/GenBank/DDBJ databases">
        <title>Rhizophora mucronata_Transcriptome.</title>
        <authorList>
            <person name="Meera S.P."/>
            <person name="Sreeshan A."/>
            <person name="Augustine A."/>
        </authorList>
    </citation>
    <scope>NUCLEOTIDE SEQUENCE</scope>
    <source>
        <tissue evidence="2">Leaf</tissue>
    </source>
</reference>
<organism evidence="2">
    <name type="scientific">Rhizophora mucronata</name>
    <name type="common">Asiatic mangrove</name>
    <dbReference type="NCBI Taxonomy" id="61149"/>
    <lineage>
        <taxon>Eukaryota</taxon>
        <taxon>Viridiplantae</taxon>
        <taxon>Streptophyta</taxon>
        <taxon>Embryophyta</taxon>
        <taxon>Tracheophyta</taxon>
        <taxon>Spermatophyta</taxon>
        <taxon>Magnoliopsida</taxon>
        <taxon>eudicotyledons</taxon>
        <taxon>Gunneridae</taxon>
        <taxon>Pentapetalae</taxon>
        <taxon>rosids</taxon>
        <taxon>fabids</taxon>
        <taxon>Malpighiales</taxon>
        <taxon>Rhizophoraceae</taxon>
        <taxon>Rhizophora</taxon>
    </lineage>
</organism>
<accession>A0A2P2NYG8</accession>
<dbReference type="Pfam" id="PF07727">
    <property type="entry name" value="RVT_2"/>
    <property type="match status" value="1"/>
</dbReference>
<dbReference type="InterPro" id="IPR013103">
    <property type="entry name" value="RVT_2"/>
</dbReference>
<sequence length="201" mass="23156">MTLSPRFEEKFRAKKVYKLRNPCISPKAWFECFGKAVKIHSFCQSQADHTMFYKHFKDDKHNVMIAYIDNIIITGDNYIEIENLKKKLTNKFRIKDLGALKFFLAMEFARSKEKFFVNQHNYVLDLLKKIGMLGCKVAETPGAPNVKLKPVASKDLVNQGQHQPLIGRPIHISHTQLDIVSAVNMMSQFMHSPSSIHFEAV</sequence>
<dbReference type="EMBL" id="GGEC01067009">
    <property type="protein sequence ID" value="MBX47493.1"/>
    <property type="molecule type" value="Transcribed_RNA"/>
</dbReference>
<evidence type="ECO:0000313" key="2">
    <source>
        <dbReference type="EMBL" id="MBX47493.1"/>
    </source>
</evidence>
<dbReference type="AlphaFoldDB" id="A0A2P2NYG8"/>
<protein>
    <submittedName>
        <fullName evidence="2">Retrovirus-related Pol polyprotein from transposon TNT 1-94</fullName>
    </submittedName>
</protein>
<evidence type="ECO:0000259" key="1">
    <source>
        <dbReference type="Pfam" id="PF07727"/>
    </source>
</evidence>
<name>A0A2P2NYG8_RHIMU</name>
<proteinExistence type="predicted"/>